<dbReference type="KEGG" id="msv:Mesil_0709"/>
<evidence type="ECO:0000256" key="7">
    <source>
        <dbReference type="ARBA" id="ARBA00022842"/>
    </source>
</evidence>
<dbReference type="GO" id="GO:0043571">
    <property type="term" value="P:maintenance of CRISPR repeat elements"/>
    <property type="evidence" value="ECO:0007669"/>
    <property type="project" value="UniProtKB-UniRule"/>
</dbReference>
<feature type="binding site" evidence="9">
    <location>
        <position position="12"/>
    </location>
    <ligand>
        <name>Mg(2+)</name>
        <dbReference type="ChEBI" id="CHEBI:18420"/>
        <note>catalytic</note>
    </ligand>
</feature>
<dbReference type="GO" id="GO:0016787">
    <property type="term" value="F:hydrolase activity"/>
    <property type="evidence" value="ECO:0007669"/>
    <property type="project" value="UniProtKB-KW"/>
</dbReference>
<evidence type="ECO:0000256" key="10">
    <source>
        <dbReference type="PIRNR" id="PIRNR032582"/>
    </source>
</evidence>
<dbReference type="GO" id="GO:0004521">
    <property type="term" value="F:RNA endonuclease activity"/>
    <property type="evidence" value="ECO:0007669"/>
    <property type="project" value="UniProtKB-UniRule"/>
</dbReference>
<evidence type="ECO:0000313" key="12">
    <source>
        <dbReference type="Proteomes" id="UP000001916"/>
    </source>
</evidence>
<dbReference type="GO" id="GO:0046872">
    <property type="term" value="F:metal ion binding"/>
    <property type="evidence" value="ECO:0007669"/>
    <property type="project" value="UniProtKB-UniRule"/>
</dbReference>
<dbReference type="InterPro" id="IPR019199">
    <property type="entry name" value="Virulence_VapD/CRISPR_Cas2"/>
</dbReference>
<dbReference type="Proteomes" id="UP000001916">
    <property type="component" value="Chromosome"/>
</dbReference>
<evidence type="ECO:0000256" key="1">
    <source>
        <dbReference type="ARBA" id="ARBA00001946"/>
    </source>
</evidence>
<keyword evidence="5 9" id="KW-0255">Endonuclease</keyword>
<evidence type="ECO:0000256" key="3">
    <source>
        <dbReference type="ARBA" id="ARBA00022722"/>
    </source>
</evidence>
<gene>
    <name evidence="9" type="primary">cas2</name>
    <name evidence="11" type="ordered locus">Mesil_0709</name>
</gene>
<comment type="subunit">
    <text evidence="9">Homodimer, forms a heterotetramer with a Cas1 homodimer.</text>
</comment>
<dbReference type="PIRSF" id="PIRSF032582">
    <property type="entry name" value="Cas2"/>
    <property type="match status" value="1"/>
</dbReference>
<proteinExistence type="inferred from homology"/>
<sequence>MPTERFYTVTYDIPDDGRRVKVANTLKSFGERVQLSVFECWLNPAQLEQLKKLLQKKLKPTEDGVRIYPVGGTVEVLGVGRIADNPDYLIL</sequence>
<evidence type="ECO:0000256" key="5">
    <source>
        <dbReference type="ARBA" id="ARBA00022759"/>
    </source>
</evidence>
<dbReference type="PANTHER" id="PTHR34405:SF3">
    <property type="entry name" value="CRISPR-ASSOCIATED ENDORIBONUCLEASE CAS2 3"/>
    <property type="match status" value="1"/>
</dbReference>
<evidence type="ECO:0000256" key="6">
    <source>
        <dbReference type="ARBA" id="ARBA00022801"/>
    </source>
</evidence>
<protein>
    <recommendedName>
        <fullName evidence="9">CRISPR-associated endoribonuclease Cas2</fullName>
        <ecNumber evidence="9">3.1.-.-</ecNumber>
    </recommendedName>
</protein>
<dbReference type="eggNOG" id="COG1343">
    <property type="taxonomic scope" value="Bacteria"/>
</dbReference>
<dbReference type="Pfam" id="PF09827">
    <property type="entry name" value="CRISPR_Cas2"/>
    <property type="match status" value="1"/>
</dbReference>
<keyword evidence="12" id="KW-1185">Reference proteome</keyword>
<dbReference type="HAMAP" id="MF_01471">
    <property type="entry name" value="Cas2"/>
    <property type="match status" value="1"/>
</dbReference>
<evidence type="ECO:0000256" key="8">
    <source>
        <dbReference type="ARBA" id="ARBA00023118"/>
    </source>
</evidence>
<evidence type="ECO:0000256" key="4">
    <source>
        <dbReference type="ARBA" id="ARBA00022723"/>
    </source>
</evidence>
<dbReference type="STRING" id="526227.Mesil_0709"/>
<dbReference type="AlphaFoldDB" id="D7BB64"/>
<comment type="cofactor">
    <cofactor evidence="1 9">
        <name>Mg(2+)</name>
        <dbReference type="ChEBI" id="CHEBI:18420"/>
    </cofactor>
</comment>
<name>D7BB64_ALLS1</name>
<keyword evidence="8 9" id="KW-0051">Antiviral defense</keyword>
<keyword evidence="6 9" id="KW-0378">Hydrolase</keyword>
<dbReference type="RefSeq" id="WP_013157213.1">
    <property type="nucleotide sequence ID" value="NC_014212.1"/>
</dbReference>
<dbReference type="OrthoDB" id="9798176at2"/>
<dbReference type="SUPFAM" id="SSF143430">
    <property type="entry name" value="TTP0101/SSO1404-like"/>
    <property type="match status" value="1"/>
</dbReference>
<reference evidence="11 12" key="1">
    <citation type="journal article" date="2010" name="Stand. Genomic Sci.">
        <title>Complete genome sequence of Meiothermus silvanus type strain (VI-R2).</title>
        <authorList>
            <person name="Sikorski J."/>
            <person name="Tindall B.J."/>
            <person name="Lowry S."/>
            <person name="Lucas S."/>
            <person name="Nolan M."/>
            <person name="Copeland A."/>
            <person name="Glavina Del Rio T."/>
            <person name="Tice H."/>
            <person name="Cheng J.F."/>
            <person name="Han C."/>
            <person name="Pitluck S."/>
            <person name="Liolios K."/>
            <person name="Ivanova N."/>
            <person name="Mavromatis K."/>
            <person name="Mikhailova N."/>
            <person name="Pati A."/>
            <person name="Goodwin L."/>
            <person name="Chen A."/>
            <person name="Palaniappan K."/>
            <person name="Land M."/>
            <person name="Hauser L."/>
            <person name="Chang Y.J."/>
            <person name="Jeffries C.D."/>
            <person name="Rohde M."/>
            <person name="Goker M."/>
            <person name="Woyke T."/>
            <person name="Bristow J."/>
            <person name="Eisen J.A."/>
            <person name="Markowitz V."/>
            <person name="Hugenholtz P."/>
            <person name="Kyrpides N.C."/>
            <person name="Klenk H.P."/>
            <person name="Lapidus A."/>
        </authorList>
    </citation>
    <scope>NUCLEOTIDE SEQUENCE [LARGE SCALE GENOMIC DNA]</scope>
    <source>
        <strain evidence="12">ATCC 700542 / DSM 9946 / VI-R2</strain>
    </source>
</reference>
<keyword evidence="7 9" id="KW-0460">Magnesium</keyword>
<evidence type="ECO:0000256" key="2">
    <source>
        <dbReference type="ARBA" id="ARBA00009959"/>
    </source>
</evidence>
<dbReference type="HOGENOM" id="CLU_161124_3_1_0"/>
<dbReference type="CDD" id="cd09725">
    <property type="entry name" value="Cas2_I_II_III"/>
    <property type="match status" value="1"/>
</dbReference>
<dbReference type="PANTHER" id="PTHR34405">
    <property type="entry name" value="CRISPR-ASSOCIATED ENDORIBONUCLEASE CAS2"/>
    <property type="match status" value="1"/>
</dbReference>
<dbReference type="Gene3D" id="3.30.70.240">
    <property type="match status" value="1"/>
</dbReference>
<dbReference type="EC" id="3.1.-.-" evidence="9"/>
<keyword evidence="3 9" id="KW-0540">Nuclease</keyword>
<keyword evidence="4 9" id="KW-0479">Metal-binding</keyword>
<comment type="similarity">
    <text evidence="2 9 10">Belongs to the CRISPR-associated endoribonuclease Cas2 protein family.</text>
</comment>
<evidence type="ECO:0000256" key="9">
    <source>
        <dbReference type="HAMAP-Rule" id="MF_01471"/>
    </source>
</evidence>
<dbReference type="InterPro" id="IPR021127">
    <property type="entry name" value="CRISPR_associated_Cas2"/>
</dbReference>
<evidence type="ECO:0000313" key="11">
    <source>
        <dbReference type="EMBL" id="ADH62624.1"/>
    </source>
</evidence>
<accession>D7BB64</accession>
<dbReference type="NCBIfam" id="TIGR01573">
    <property type="entry name" value="cas2"/>
    <property type="match status" value="1"/>
</dbReference>
<comment type="function">
    <text evidence="9">CRISPR (clustered regularly interspaced short palindromic repeat), is an adaptive immune system that provides protection against mobile genetic elements (viruses, transposable elements and conjugative plasmids). CRISPR clusters contain sequences complementary to antecedent mobile elements and target invading nucleic acids. CRISPR clusters are transcribed and processed into CRISPR RNA (crRNA). Functions as a ssRNA-specific endoribonuclease. Involved in the integration of spacer DNA into the CRISPR cassette.</text>
</comment>
<dbReference type="GO" id="GO:0051607">
    <property type="term" value="P:defense response to virus"/>
    <property type="evidence" value="ECO:0007669"/>
    <property type="project" value="UniProtKB-UniRule"/>
</dbReference>
<organism evidence="11 12">
    <name type="scientific">Allomeiothermus silvanus (strain ATCC 700542 / DSM 9946 / NBRC 106475 / NCIMB 13440 / VI-R2)</name>
    <name type="common">Thermus silvanus</name>
    <dbReference type="NCBI Taxonomy" id="526227"/>
    <lineage>
        <taxon>Bacteria</taxon>
        <taxon>Thermotogati</taxon>
        <taxon>Deinococcota</taxon>
        <taxon>Deinococci</taxon>
        <taxon>Thermales</taxon>
        <taxon>Thermaceae</taxon>
        <taxon>Allomeiothermus</taxon>
    </lineage>
</organism>
<dbReference type="EMBL" id="CP002042">
    <property type="protein sequence ID" value="ADH62624.1"/>
    <property type="molecule type" value="Genomic_DNA"/>
</dbReference>